<dbReference type="PANTHER" id="PTHR11601">
    <property type="entry name" value="CYSTEINE DESULFURYLASE FAMILY MEMBER"/>
    <property type="match status" value="1"/>
</dbReference>
<keyword evidence="5" id="KW-0479">Metal-binding</keyword>
<evidence type="ECO:0000256" key="9">
    <source>
        <dbReference type="ARBA" id="ARBA00050776"/>
    </source>
</evidence>
<keyword evidence="7" id="KW-0408">Iron</keyword>
<keyword evidence="8" id="KW-0411">Iron-sulfur</keyword>
<proteinExistence type="inferred from homology"/>
<evidence type="ECO:0000256" key="3">
    <source>
        <dbReference type="ARBA" id="ARBA00012239"/>
    </source>
</evidence>
<evidence type="ECO:0000256" key="6">
    <source>
        <dbReference type="ARBA" id="ARBA00022898"/>
    </source>
</evidence>
<evidence type="ECO:0000256" key="5">
    <source>
        <dbReference type="ARBA" id="ARBA00022723"/>
    </source>
</evidence>
<evidence type="ECO:0000259" key="11">
    <source>
        <dbReference type="Pfam" id="PF00266"/>
    </source>
</evidence>
<dbReference type="PIRSF" id="PIRSF005572">
    <property type="entry name" value="NifS"/>
    <property type="match status" value="1"/>
</dbReference>
<dbReference type="GO" id="GO:0051536">
    <property type="term" value="F:iron-sulfur cluster binding"/>
    <property type="evidence" value="ECO:0007669"/>
    <property type="project" value="UniProtKB-KW"/>
</dbReference>
<dbReference type="InterPro" id="IPR015422">
    <property type="entry name" value="PyrdxlP-dep_Trfase_small"/>
</dbReference>
<evidence type="ECO:0000256" key="4">
    <source>
        <dbReference type="ARBA" id="ARBA00022679"/>
    </source>
</evidence>
<organism evidence="12 13">
    <name type="scientific">Mordavella massiliensis</name>
    <dbReference type="NCBI Taxonomy" id="1871024"/>
    <lineage>
        <taxon>Bacteria</taxon>
        <taxon>Bacillati</taxon>
        <taxon>Bacillota</taxon>
        <taxon>Clostridia</taxon>
        <taxon>Eubacteriales</taxon>
        <taxon>Clostridiaceae</taxon>
        <taxon>Mordavella</taxon>
    </lineage>
</organism>
<reference evidence="12" key="1">
    <citation type="submission" date="2020-08" db="EMBL/GenBank/DDBJ databases">
        <authorList>
            <person name="Cejkova D."/>
            <person name="Kubasova T."/>
            <person name="Jahodarova E."/>
            <person name="Rychlik I."/>
        </authorList>
    </citation>
    <scope>NUCLEOTIDE SEQUENCE</scope>
    <source>
        <strain evidence="12">An420c</strain>
    </source>
</reference>
<dbReference type="EMBL" id="JACJLV010000001">
    <property type="protein sequence ID" value="MBM6825537.1"/>
    <property type="molecule type" value="Genomic_DNA"/>
</dbReference>
<dbReference type="InterPro" id="IPR015421">
    <property type="entry name" value="PyrdxlP-dep_Trfase_major"/>
</dbReference>
<dbReference type="GO" id="GO:0046872">
    <property type="term" value="F:metal ion binding"/>
    <property type="evidence" value="ECO:0007669"/>
    <property type="project" value="UniProtKB-KW"/>
</dbReference>
<feature type="domain" description="Aminotransferase class V" evidence="11">
    <location>
        <begin position="4"/>
        <end position="361"/>
    </location>
</feature>
<evidence type="ECO:0000313" key="13">
    <source>
        <dbReference type="Proteomes" id="UP000713880"/>
    </source>
</evidence>
<dbReference type="SUPFAM" id="SSF53383">
    <property type="entry name" value="PLP-dependent transferases"/>
    <property type="match status" value="1"/>
</dbReference>
<evidence type="ECO:0000256" key="7">
    <source>
        <dbReference type="ARBA" id="ARBA00023004"/>
    </source>
</evidence>
<dbReference type="AlphaFoldDB" id="A0A939BBB2"/>
<dbReference type="Proteomes" id="UP000713880">
    <property type="component" value="Unassembled WGS sequence"/>
</dbReference>
<keyword evidence="13" id="KW-1185">Reference proteome</keyword>
<comment type="caution">
    <text evidence="12">The sequence shown here is derived from an EMBL/GenBank/DDBJ whole genome shotgun (WGS) entry which is preliminary data.</text>
</comment>
<dbReference type="InterPro" id="IPR016454">
    <property type="entry name" value="Cysteine_dSase"/>
</dbReference>
<dbReference type="EC" id="2.8.1.7" evidence="3"/>
<sequence length="374" mass="40920">MMKVYVDHAATTPLDIDAFNAMKPFLLNDFGNASQQYSFARTAKAALKAARVTIAKCINAEPEEIYFTSGGTESDNWAIKSTAFAFGNHRAIITSQIEHHAILRSCHAVERMGIPVFYLPVDSSGVVQPDILSEYIDDSTKMVSIMYANNEIGTIQPIKKLCEITHSKGALFHTDAVQAVGHIPIDVKELDIDMLSASAHKFNGPKGIGFLYIKKGTQIAPYADGGAQEFGMRAGTENIASIVAMAVALEKNCNRMKSVSDHLIGLEKLMTSLLKKAELDFIKNGSPKKIPGNISLSFKNAEGEMLLHRLDLMGISVSTGSACDSKNTQISHVLEAVHVSENYAKGTIRISLGYENTEEEIFYIVQSLMKILKR</sequence>
<evidence type="ECO:0000256" key="2">
    <source>
        <dbReference type="ARBA" id="ARBA00006490"/>
    </source>
</evidence>
<dbReference type="FunFam" id="3.40.640.10:FF:000084">
    <property type="entry name" value="IscS-like cysteine desulfurase"/>
    <property type="match status" value="1"/>
</dbReference>
<accession>A0A939BBB2</accession>
<gene>
    <name evidence="12" type="ORF">H6A13_00250</name>
</gene>
<keyword evidence="6" id="KW-0663">Pyridoxal phosphate</keyword>
<dbReference type="Gene3D" id="3.40.640.10">
    <property type="entry name" value="Type I PLP-dependent aspartate aminotransferase-like (Major domain)"/>
    <property type="match status" value="1"/>
</dbReference>
<dbReference type="InterPro" id="IPR020578">
    <property type="entry name" value="Aminotrans_V_PyrdxlP_BS"/>
</dbReference>
<evidence type="ECO:0000256" key="8">
    <source>
        <dbReference type="ARBA" id="ARBA00023014"/>
    </source>
</evidence>
<comment type="cofactor">
    <cofactor evidence="1 10">
        <name>pyridoxal 5'-phosphate</name>
        <dbReference type="ChEBI" id="CHEBI:597326"/>
    </cofactor>
</comment>
<dbReference type="PANTHER" id="PTHR11601:SF34">
    <property type="entry name" value="CYSTEINE DESULFURASE"/>
    <property type="match status" value="1"/>
</dbReference>
<dbReference type="GO" id="GO:0031071">
    <property type="term" value="F:cysteine desulfurase activity"/>
    <property type="evidence" value="ECO:0007669"/>
    <property type="project" value="UniProtKB-EC"/>
</dbReference>
<evidence type="ECO:0000313" key="12">
    <source>
        <dbReference type="EMBL" id="MBM6825537.1"/>
    </source>
</evidence>
<comment type="similarity">
    <text evidence="2">Belongs to the class-V pyridoxal-phosphate-dependent aminotransferase family. NifS/IscS subfamily.</text>
</comment>
<dbReference type="Pfam" id="PF00266">
    <property type="entry name" value="Aminotran_5"/>
    <property type="match status" value="1"/>
</dbReference>
<dbReference type="PROSITE" id="PS00595">
    <property type="entry name" value="AA_TRANSFER_CLASS_5"/>
    <property type="match status" value="1"/>
</dbReference>
<name>A0A939BBB2_9CLOT</name>
<evidence type="ECO:0000256" key="10">
    <source>
        <dbReference type="RuleBase" id="RU004504"/>
    </source>
</evidence>
<evidence type="ECO:0000256" key="1">
    <source>
        <dbReference type="ARBA" id="ARBA00001933"/>
    </source>
</evidence>
<dbReference type="Gene3D" id="1.10.260.50">
    <property type="match status" value="1"/>
</dbReference>
<protein>
    <recommendedName>
        <fullName evidence="3">cysteine desulfurase</fullName>
        <ecNumber evidence="3">2.8.1.7</ecNumber>
    </recommendedName>
</protein>
<dbReference type="InterPro" id="IPR000192">
    <property type="entry name" value="Aminotrans_V_dom"/>
</dbReference>
<dbReference type="InterPro" id="IPR015424">
    <property type="entry name" value="PyrdxlP-dep_Trfase"/>
</dbReference>
<keyword evidence="4" id="KW-0808">Transferase</keyword>
<reference evidence="12" key="2">
    <citation type="journal article" date="2021" name="Sci. Rep.">
        <title>The distribution of antibiotic resistance genes in chicken gut microbiota commensals.</title>
        <authorList>
            <person name="Juricova H."/>
            <person name="Matiasovicova J."/>
            <person name="Kubasova T."/>
            <person name="Cejkova D."/>
            <person name="Rychlik I."/>
        </authorList>
    </citation>
    <scope>NUCLEOTIDE SEQUENCE</scope>
    <source>
        <strain evidence="12">An420c</strain>
    </source>
</reference>
<comment type="catalytic activity">
    <reaction evidence="9">
        <text>(sulfur carrier)-H + L-cysteine = (sulfur carrier)-SH + L-alanine</text>
        <dbReference type="Rhea" id="RHEA:43892"/>
        <dbReference type="Rhea" id="RHEA-COMP:14737"/>
        <dbReference type="Rhea" id="RHEA-COMP:14739"/>
        <dbReference type="ChEBI" id="CHEBI:29917"/>
        <dbReference type="ChEBI" id="CHEBI:35235"/>
        <dbReference type="ChEBI" id="CHEBI:57972"/>
        <dbReference type="ChEBI" id="CHEBI:64428"/>
        <dbReference type="EC" id="2.8.1.7"/>
    </reaction>
</comment>
<dbReference type="Gene3D" id="3.90.1150.10">
    <property type="entry name" value="Aspartate Aminotransferase, domain 1"/>
    <property type="match status" value="1"/>
</dbReference>